<keyword evidence="2" id="KW-0472">Membrane</keyword>
<dbReference type="SUPFAM" id="SSF51126">
    <property type="entry name" value="Pectin lyase-like"/>
    <property type="match status" value="1"/>
</dbReference>
<keyword evidence="2" id="KW-1133">Transmembrane helix</keyword>
<organism evidence="4 5">
    <name type="scientific">Blattamonas nauphoetae</name>
    <dbReference type="NCBI Taxonomy" id="2049346"/>
    <lineage>
        <taxon>Eukaryota</taxon>
        <taxon>Metamonada</taxon>
        <taxon>Preaxostyla</taxon>
        <taxon>Oxymonadida</taxon>
        <taxon>Blattamonas</taxon>
    </lineage>
</organism>
<dbReference type="Proteomes" id="UP001281761">
    <property type="component" value="Unassembled WGS sequence"/>
</dbReference>
<gene>
    <name evidence="4" type="ORF">BLNAU_17521</name>
</gene>
<keyword evidence="5" id="KW-1185">Reference proteome</keyword>
<evidence type="ECO:0000256" key="2">
    <source>
        <dbReference type="SAM" id="Phobius"/>
    </source>
</evidence>
<feature type="region of interest" description="Disordered" evidence="1">
    <location>
        <begin position="1720"/>
        <end position="1743"/>
    </location>
</feature>
<feature type="transmembrane region" description="Helical" evidence="2">
    <location>
        <begin position="1503"/>
        <end position="1526"/>
    </location>
</feature>
<feature type="region of interest" description="Disordered" evidence="1">
    <location>
        <begin position="1677"/>
        <end position="1705"/>
    </location>
</feature>
<evidence type="ECO:0000313" key="4">
    <source>
        <dbReference type="EMBL" id="KAK2947554.1"/>
    </source>
</evidence>
<dbReference type="Gene3D" id="1.10.510.10">
    <property type="entry name" value="Transferase(Phosphotransferase) domain 1"/>
    <property type="match status" value="1"/>
</dbReference>
<dbReference type="EMBL" id="JARBJD010000197">
    <property type="protein sequence ID" value="KAK2947554.1"/>
    <property type="molecule type" value="Genomic_DNA"/>
</dbReference>
<name>A0ABQ9X739_9EUKA</name>
<proteinExistence type="predicted"/>
<dbReference type="SUPFAM" id="SSF56112">
    <property type="entry name" value="Protein kinase-like (PK-like)"/>
    <property type="match status" value="1"/>
</dbReference>
<dbReference type="InterPro" id="IPR000719">
    <property type="entry name" value="Prot_kinase_dom"/>
</dbReference>
<evidence type="ECO:0000313" key="5">
    <source>
        <dbReference type="Proteomes" id="UP001281761"/>
    </source>
</evidence>
<protein>
    <recommendedName>
        <fullName evidence="3">Protein kinase domain-containing protein</fullName>
    </recommendedName>
</protein>
<accession>A0ABQ9X739</accession>
<evidence type="ECO:0000256" key="1">
    <source>
        <dbReference type="SAM" id="MobiDB-lite"/>
    </source>
</evidence>
<dbReference type="InterPro" id="IPR011009">
    <property type="entry name" value="Kinase-like_dom_sf"/>
</dbReference>
<keyword evidence="2" id="KW-0812">Transmembrane</keyword>
<dbReference type="Pfam" id="PF07714">
    <property type="entry name" value="PK_Tyr_Ser-Thr"/>
    <property type="match status" value="1"/>
</dbReference>
<evidence type="ECO:0000259" key="3">
    <source>
        <dbReference type="PROSITE" id="PS50011"/>
    </source>
</evidence>
<feature type="domain" description="Protein kinase" evidence="3">
    <location>
        <begin position="1420"/>
        <end position="1836"/>
    </location>
</feature>
<dbReference type="PROSITE" id="PS50011">
    <property type="entry name" value="PROTEIN_KINASE_DOM"/>
    <property type="match status" value="1"/>
</dbReference>
<dbReference type="InterPro" id="IPR011050">
    <property type="entry name" value="Pectin_lyase_fold/virulence"/>
</dbReference>
<comment type="caution">
    <text evidence="4">The sequence shown here is derived from an EMBL/GenBank/DDBJ whole genome shotgun (WGS) entry which is preliminary data.</text>
</comment>
<reference evidence="4 5" key="1">
    <citation type="journal article" date="2022" name="bioRxiv">
        <title>Genomics of Preaxostyla Flagellates Illuminates Evolutionary Transitions and the Path Towards Mitochondrial Loss.</title>
        <authorList>
            <person name="Novak L.V.F."/>
            <person name="Treitli S.C."/>
            <person name="Pyrih J."/>
            <person name="Halakuc P."/>
            <person name="Pipaliya S.V."/>
            <person name="Vacek V."/>
            <person name="Brzon O."/>
            <person name="Soukal P."/>
            <person name="Eme L."/>
            <person name="Dacks J.B."/>
            <person name="Karnkowska A."/>
            <person name="Elias M."/>
            <person name="Hampl V."/>
        </authorList>
    </citation>
    <scope>NUCLEOTIDE SEQUENCE [LARGE SCALE GENOMIC DNA]</scope>
    <source>
        <strain evidence="4">NAU3</strain>
        <tissue evidence="4">Gut</tissue>
    </source>
</reference>
<sequence>MSHISLDCGWRGTSVGRISSSRLTIDHCPIISNPESSPFAMVNGWDGIGISIFFVDCSHESIDKSSLLALVSLAPSLMTHSRHTNTEQEVSSTLVSCSGLSLCDAHLVSGYGPLVGFSSSTEQNTGLWKNLETVLMGSRLVNMTSGELTMKGRERWKGGVDVKDCGFHVTGEKSDMYFGQSSYSSLIVRRCTFLSTTHASSGGGFSAYETPGDISMSECSFSKCSANYGGAVSVSQMVEGYSLSISSSLFVDCAVTRNGGAIEISEGTSVTIADVFMRNNTAESKPVLSNCVIEACAATSSHPEVGGGGIHMYRVDSTKMDSVLFRKCSAKQGNDMPNVYQDSYTDITLIPALQGTSTVNLLEIENKISADQRSSNLTVKVDTTIGRLLIFKFSSSIGISAARSAFGEWGELQFESNYTVIDAWIAKTQLSTSSIVLTTPNPPRIVQILCSLGSGTDHLWLQLKGRSLPKGKYSVQLSYDRWFTVEFDGSKDETTQNMFSSLCSEPLFGTGSKLRFGYTYKMTYIKLEDETNSVILDPRELPFKTPYEQPLSQELTSEGSLSDDGELLFKVQISTLPTSILTFGETYTISSLKIEDENVVVNSDVELAVPPIPKVSMASCYLDAVSNTKFTVSLSGSSLPTSGSFVVSFVGLSQTITVTMSSTGGLSSLVEVSKATEIRFAHTYTLSSMVKKVDGGEDEHILCSGVTMRTPDGPSLLRVDPITLKEDDLNRVVLGVSFENMVGGSFEMKVKKSGTSTEYILSSQMITTLGSSTGTLTEIVYESGKLEYGESYTIVSLESSALPILIKDTAGFTIPPAPARIKTCSSVLGGVDKKSVILTMGGVNLPVGKEMTVTMKELNGEELVGSSITVSWTWEGSGTVSSGDVSVLVYGADPVRLRYETSYCLTSLAIADTPSILDPKVTFTVDDEPARVEGATPTLTPLRKSVIVELSGRELESGSYSVTLSSHPLNPISGTSASGVIRFEVSTVTTDPVHLVFGDTITVVQVKHGLDKVFVNSDVTFTVPNPPIVKTAHVHPNSINTSMTLELTGTDLRLDGFYTVTLSPLFSLDMLFNNSETISSAELLLGRTGSLQHSTAYTIESITRVGTDSDVIQTEGVVSFTTPKLSVPLVLHVNGKEGEDDELCGESDDACATIDFAWSIVNALKAKSATLAIVNSSEQSQPIVVSSGMSILFRNGGNLEPTLTIPSSASLGDKSGMVVVDNAGFEVDDVTVRIESSDPSFVFLSATESTIILKDGSFLGEPLPTLTSNSDHENVCSWESGIIRLNNSVTTINGMTFSSLSQGAIHMKTGAMTFRESSFDGNNPNLASFPSARRNIRCVEEGNVTIGSLSGGDGSKDHPSAWISTTDCTVSGDDARPNSPLFVPTLSSESNSTWIKKEKRFSVLVVGTTMIPCGLCLEVFEMKKDKSEGESERVELSFDTTDSFNDTHITLSVALTSLSSLNDALEWRGRLVFGLNETTSESFIVQKSSADRKAESPLEHMKWWLPLVIVLLCCALVVIIVIVVILRRRRKQKDSEAQHESGQEMDSDKIEVEELDETEVRTSVNGLKGGSLDPEIGDASTVIHATQLDGQLSDCVSVLDCGMLEAKEMSKMETLFERLHKNKTRIVGKRQRQIELARGLEKIGKTNGNAPILRKLTSHWILIGADGHFNLKLKEEGETGRDHHSQTQTQTGGSIVGEEGGSVDVHKENANGMDRAAKEVREKEDQEGQRWQAPEQGGMDGMESGDVEKVTVFRLGLVLWEMETGQIPFRETDGVNAGRQLKSGVKPHMDLVGNKEMEELLLKCLELKATDRIGLDEVISSLDSIPDDPVPTQQLFNS</sequence>
<dbReference type="InterPro" id="IPR001245">
    <property type="entry name" value="Ser-Thr/Tyr_kinase_cat_dom"/>
</dbReference>